<evidence type="ECO:0000313" key="4">
    <source>
        <dbReference type="EMBL" id="KAE9230304.1"/>
    </source>
</evidence>
<evidence type="ECO:0000313" key="7">
    <source>
        <dbReference type="Proteomes" id="UP000488956"/>
    </source>
</evidence>
<gene>
    <name evidence="4" type="ORF">PF002_g13058</name>
    <name evidence="3" type="ORF">PF004_g10846</name>
    <name evidence="2" type="ORF">PF010_g11317</name>
</gene>
<reference evidence="4 5" key="1">
    <citation type="submission" date="2018-08" db="EMBL/GenBank/DDBJ databases">
        <title>Genomic investigation of the strawberry pathogen Phytophthora fragariae indicates pathogenicity is determined by transcriptional variation in three key races.</title>
        <authorList>
            <person name="Adams T.M."/>
            <person name="Armitage A.D."/>
            <person name="Sobczyk M.K."/>
            <person name="Bates H.J."/>
            <person name="Dunwell J.M."/>
            <person name="Nellist C.F."/>
            <person name="Harrison R.J."/>
        </authorList>
    </citation>
    <scope>NUCLEOTIDE SEQUENCE [LARGE SCALE GENOMIC DNA]</scope>
    <source>
        <strain evidence="4 5">BC-1</strain>
        <strain evidence="3 6">BC-23</strain>
        <strain evidence="2 7">ONT-3</strain>
    </source>
</reference>
<evidence type="ECO:0000313" key="6">
    <source>
        <dbReference type="Proteomes" id="UP000476176"/>
    </source>
</evidence>
<evidence type="ECO:0000256" key="1">
    <source>
        <dbReference type="ARBA" id="ARBA00029464"/>
    </source>
</evidence>
<dbReference type="Proteomes" id="UP000488956">
    <property type="component" value="Unassembled WGS sequence"/>
</dbReference>
<dbReference type="EMBL" id="QXGC01000574">
    <property type="protein sequence ID" value="KAE9229185.1"/>
    <property type="molecule type" value="Genomic_DNA"/>
</dbReference>
<evidence type="ECO:0000313" key="2">
    <source>
        <dbReference type="EMBL" id="KAE9110037.1"/>
    </source>
</evidence>
<dbReference type="Proteomes" id="UP000440367">
    <property type="component" value="Unassembled WGS sequence"/>
</dbReference>
<protein>
    <submittedName>
        <fullName evidence="4">Uncharacterized protein</fullName>
    </submittedName>
</protein>
<dbReference type="Proteomes" id="UP000476176">
    <property type="component" value="Unassembled WGS sequence"/>
</dbReference>
<dbReference type="AlphaFoldDB" id="A0A6A3Z4G8"/>
<evidence type="ECO:0000313" key="3">
    <source>
        <dbReference type="EMBL" id="KAE9229185.1"/>
    </source>
</evidence>
<name>A0A6A3Z4G8_9STRA</name>
<dbReference type="Gene3D" id="3.40.50.1820">
    <property type="entry name" value="alpha/beta hydrolase"/>
    <property type="match status" value="1"/>
</dbReference>
<comment type="caution">
    <text evidence="4">The sequence shown here is derived from an EMBL/GenBank/DDBJ whole genome shotgun (WGS) entry which is preliminary data.</text>
</comment>
<organism evidence="4 5">
    <name type="scientific">Phytophthora fragariae</name>
    <dbReference type="NCBI Taxonomy" id="53985"/>
    <lineage>
        <taxon>Eukaryota</taxon>
        <taxon>Sar</taxon>
        <taxon>Stramenopiles</taxon>
        <taxon>Oomycota</taxon>
        <taxon>Peronosporomycetes</taxon>
        <taxon>Peronosporales</taxon>
        <taxon>Peronosporaceae</taxon>
        <taxon>Phytophthora</taxon>
    </lineage>
</organism>
<dbReference type="EMBL" id="QXFX01000596">
    <property type="protein sequence ID" value="KAE9110037.1"/>
    <property type="molecule type" value="Genomic_DNA"/>
</dbReference>
<dbReference type="InterPro" id="IPR029058">
    <property type="entry name" value="AB_hydrolase_fold"/>
</dbReference>
<dbReference type="PANTHER" id="PTHR47751:SF1">
    <property type="entry name" value="SUPERFAMILY HYDROLASE, PUTATIVE (AFU_ORTHOLOGUE AFUA_2G16580)-RELATED"/>
    <property type="match status" value="1"/>
</dbReference>
<comment type="similarity">
    <text evidence="1">Belongs to the polyketide transferase af380 family.</text>
</comment>
<evidence type="ECO:0000313" key="5">
    <source>
        <dbReference type="Proteomes" id="UP000440367"/>
    </source>
</evidence>
<accession>A0A6A3Z4G8</accession>
<proteinExistence type="inferred from homology"/>
<dbReference type="PANTHER" id="PTHR47751">
    <property type="entry name" value="SUPERFAMILY HYDROLASE, PUTATIVE (AFU_ORTHOLOGUE AFUA_2G16580)-RELATED"/>
    <property type="match status" value="1"/>
</dbReference>
<sequence length="91" mass="9948">MSDNFYRSNKVSSQPITFQNQFKMTVAANLFIPKDLDTSVPAPAIVVGHRCEGAKRSPLRGEAKRKYPVVKEAVDRALEALPAADATTADE</sequence>
<dbReference type="InterPro" id="IPR051411">
    <property type="entry name" value="Polyketide_trans_af380"/>
</dbReference>
<dbReference type="EMBL" id="QXGD01000648">
    <property type="protein sequence ID" value="KAE9230304.1"/>
    <property type="molecule type" value="Genomic_DNA"/>
</dbReference>